<comment type="similarity">
    <text evidence="2">Belongs to the ABC transporter superfamily.</text>
</comment>
<dbReference type="Proteomes" id="UP001529423">
    <property type="component" value="Unassembled WGS sequence"/>
</dbReference>
<dbReference type="CDD" id="cd03225">
    <property type="entry name" value="ABC_cobalt_CbiO_domain1"/>
    <property type="match status" value="2"/>
</dbReference>
<reference evidence="10" key="1">
    <citation type="submission" date="2023-06" db="EMBL/GenBank/DDBJ databases">
        <title>Identification and characterization of horizontal gene transfer across gut microbiota members of farm animals based on homology search.</title>
        <authorList>
            <person name="Schwarzerova J."/>
            <person name="Nykrynova M."/>
            <person name="Jureckova K."/>
            <person name="Cejkova D."/>
            <person name="Rychlik I."/>
        </authorList>
    </citation>
    <scope>NUCLEOTIDE SEQUENCE</scope>
    <source>
        <strain evidence="10">105_WCHN</strain>
    </source>
</reference>
<dbReference type="Pfam" id="PF00005">
    <property type="entry name" value="ABC_tran"/>
    <property type="match status" value="2"/>
</dbReference>
<evidence type="ECO:0000256" key="1">
    <source>
        <dbReference type="ARBA" id="ARBA00004202"/>
    </source>
</evidence>
<dbReference type="Gene3D" id="3.40.50.300">
    <property type="entry name" value="P-loop containing nucleotide triphosphate hydrolases"/>
    <property type="match status" value="2"/>
</dbReference>
<organism evidence="10 11">
    <name type="scientific">Limosilactobacillus panis</name>
    <dbReference type="NCBI Taxonomy" id="47493"/>
    <lineage>
        <taxon>Bacteria</taxon>
        <taxon>Bacillati</taxon>
        <taxon>Bacillota</taxon>
        <taxon>Bacilli</taxon>
        <taxon>Lactobacillales</taxon>
        <taxon>Lactobacillaceae</taxon>
        <taxon>Limosilactobacillus</taxon>
    </lineage>
</organism>
<dbReference type="SUPFAM" id="SSF52540">
    <property type="entry name" value="P-loop containing nucleoside triphosphate hydrolases"/>
    <property type="match status" value="2"/>
</dbReference>
<comment type="caution">
    <text evidence="10">The sequence shown here is derived from an EMBL/GenBank/DDBJ whole genome shotgun (WGS) entry which is preliminary data.</text>
</comment>
<keyword evidence="3" id="KW-0813">Transport</keyword>
<reference evidence="10" key="2">
    <citation type="submission" date="2023-06" db="EMBL/GenBank/DDBJ databases">
        <authorList>
            <person name="Zeman M."/>
            <person name="Kubasova T."/>
            <person name="Jahodarova E."/>
            <person name="Nykrynova M."/>
            <person name="Rychlik I."/>
        </authorList>
    </citation>
    <scope>NUCLEOTIDE SEQUENCE</scope>
    <source>
        <strain evidence="10">105_WCHN</strain>
    </source>
</reference>
<sequence>MTAIIDIHHLSFEFADHQPVLDQVSVQFQPGQVALLMGPSGCGKSTLLRLIAGLLPKYGGKVASGQVAFPAGAPTIGMLFQDPLTQFALDTPRHELEFVLENEQVAPSQISHRVAAALAFCNIAALADRPLTTLSGGQQQRVALAVVIARHAQVLLLDEPFASIDEGNRNFIIQQLTTLVKTGVTILIADHDCHGYQALTPTVYHFTERQVNQLSPKDSAALLTAADTQAQQALVTPLPTGPTALELNQVAISRGPQQLLTIPQLRLIEGKITLLTGPNGSGKSTFLKALARLLPYQGQITYLGTDIQTIRRRQYRHELGLVFQHANDQFLNVTVGEELTLSQRNGNHPYFKDHLATALKLLGLAGLKSRVVYSLSGGQRKKLQLLVMLMMGQSVLLLDEPFAGLDQQSFAAVCQLIRQAQVARPQTMVVISHQLAAIDQLVDFHLALTNHQLSYQRGGRYESES</sequence>
<dbReference type="InterPro" id="IPR003593">
    <property type="entry name" value="AAA+_ATPase"/>
</dbReference>
<dbReference type="SMART" id="SM00382">
    <property type="entry name" value="AAA"/>
    <property type="match status" value="2"/>
</dbReference>
<dbReference type="InterPro" id="IPR027417">
    <property type="entry name" value="P-loop_NTPase"/>
</dbReference>
<evidence type="ECO:0000313" key="10">
    <source>
        <dbReference type="EMBL" id="MDM8333785.1"/>
    </source>
</evidence>
<dbReference type="InterPro" id="IPR017871">
    <property type="entry name" value="ABC_transporter-like_CS"/>
</dbReference>
<gene>
    <name evidence="10" type="ORF">QUW46_04240</name>
</gene>
<dbReference type="InterPro" id="IPR015856">
    <property type="entry name" value="ABC_transpr_CbiO/EcfA_su"/>
</dbReference>
<dbReference type="PANTHER" id="PTHR43553:SF27">
    <property type="entry name" value="ENERGY-COUPLING FACTOR TRANSPORTER ATP-BINDING PROTEIN ECFA2"/>
    <property type="match status" value="1"/>
</dbReference>
<comment type="subcellular location">
    <subcellularLocation>
        <location evidence="1">Cell membrane</location>
        <topology evidence="1">Peripheral membrane protein</topology>
    </subcellularLocation>
</comment>
<evidence type="ECO:0000259" key="9">
    <source>
        <dbReference type="PROSITE" id="PS50893"/>
    </source>
</evidence>
<evidence type="ECO:0000256" key="6">
    <source>
        <dbReference type="ARBA" id="ARBA00022840"/>
    </source>
</evidence>
<feature type="domain" description="ABC transporter" evidence="9">
    <location>
        <begin position="245"/>
        <end position="465"/>
    </location>
</feature>
<dbReference type="PROSITE" id="PS50893">
    <property type="entry name" value="ABC_TRANSPORTER_2"/>
    <property type="match status" value="2"/>
</dbReference>
<evidence type="ECO:0000256" key="3">
    <source>
        <dbReference type="ARBA" id="ARBA00022448"/>
    </source>
</evidence>
<evidence type="ECO:0000256" key="8">
    <source>
        <dbReference type="ARBA" id="ARBA00023136"/>
    </source>
</evidence>
<keyword evidence="5" id="KW-0547">Nucleotide-binding</keyword>
<evidence type="ECO:0000256" key="4">
    <source>
        <dbReference type="ARBA" id="ARBA00022475"/>
    </source>
</evidence>
<dbReference type="EMBL" id="JAUDEO010000018">
    <property type="protein sequence ID" value="MDM8333785.1"/>
    <property type="molecule type" value="Genomic_DNA"/>
</dbReference>
<dbReference type="RefSeq" id="WP_289559846.1">
    <property type="nucleotide sequence ID" value="NZ_JAUDEO010000018.1"/>
</dbReference>
<dbReference type="GO" id="GO:0005524">
    <property type="term" value="F:ATP binding"/>
    <property type="evidence" value="ECO:0007669"/>
    <property type="project" value="UniProtKB-KW"/>
</dbReference>
<keyword evidence="6 10" id="KW-0067">ATP-binding</keyword>
<protein>
    <submittedName>
        <fullName evidence="10">ABC transporter ATP-binding protein</fullName>
    </submittedName>
</protein>
<name>A0ABT7VM27_9LACO</name>
<evidence type="ECO:0000256" key="7">
    <source>
        <dbReference type="ARBA" id="ARBA00022967"/>
    </source>
</evidence>
<dbReference type="PROSITE" id="PS00211">
    <property type="entry name" value="ABC_TRANSPORTER_1"/>
    <property type="match status" value="2"/>
</dbReference>
<keyword evidence="7" id="KW-1278">Translocase</keyword>
<evidence type="ECO:0000256" key="5">
    <source>
        <dbReference type="ARBA" id="ARBA00022741"/>
    </source>
</evidence>
<feature type="domain" description="ABC transporter" evidence="9">
    <location>
        <begin position="5"/>
        <end position="233"/>
    </location>
</feature>
<evidence type="ECO:0000313" key="11">
    <source>
        <dbReference type="Proteomes" id="UP001529423"/>
    </source>
</evidence>
<accession>A0ABT7VM27</accession>
<dbReference type="InterPro" id="IPR003439">
    <property type="entry name" value="ABC_transporter-like_ATP-bd"/>
</dbReference>
<keyword evidence="8" id="KW-0472">Membrane</keyword>
<evidence type="ECO:0000256" key="2">
    <source>
        <dbReference type="ARBA" id="ARBA00005417"/>
    </source>
</evidence>
<keyword evidence="4" id="KW-1003">Cell membrane</keyword>
<proteinExistence type="inferred from homology"/>
<keyword evidence="11" id="KW-1185">Reference proteome</keyword>
<dbReference type="PANTHER" id="PTHR43553">
    <property type="entry name" value="HEAVY METAL TRANSPORTER"/>
    <property type="match status" value="1"/>
</dbReference>
<dbReference type="InterPro" id="IPR050095">
    <property type="entry name" value="ECF_ABC_transporter_ATP-bd"/>
</dbReference>